<dbReference type="InterPro" id="IPR010729">
    <property type="entry name" value="Ribosomal_uL29_mit"/>
</dbReference>
<reference evidence="10" key="1">
    <citation type="submission" date="2022-12" db="EMBL/GenBank/DDBJ databases">
        <authorList>
            <person name="Petersen C."/>
        </authorList>
    </citation>
    <scope>NUCLEOTIDE SEQUENCE</scope>
    <source>
        <strain evidence="10">IBT 29677</strain>
    </source>
</reference>
<keyword evidence="4" id="KW-0496">Mitochondrion</keyword>
<gene>
    <name evidence="10" type="ORF">N7509_002031</name>
</gene>
<dbReference type="AlphaFoldDB" id="A0A9X0BCY8"/>
<comment type="subcellular location">
    <subcellularLocation>
        <location evidence="1">Mitochondrion</location>
    </subcellularLocation>
</comment>
<evidence type="ECO:0000256" key="2">
    <source>
        <dbReference type="ARBA" id="ARBA00009254"/>
    </source>
</evidence>
<evidence type="ECO:0000256" key="8">
    <source>
        <dbReference type="ARBA" id="ARBA00035399"/>
    </source>
</evidence>
<evidence type="ECO:0000256" key="7">
    <source>
        <dbReference type="ARBA" id="ARBA00035289"/>
    </source>
</evidence>
<dbReference type="GO" id="GO:0005762">
    <property type="term" value="C:mitochondrial large ribosomal subunit"/>
    <property type="evidence" value="ECO:0007669"/>
    <property type="project" value="TreeGrafter"/>
</dbReference>
<protein>
    <recommendedName>
        <fullName evidence="7">Large ribosomal subunit protein uL29m</fullName>
    </recommendedName>
    <alternativeName>
        <fullName evidence="8">54S ribosomal protein L4, mitochondrial</fullName>
    </alternativeName>
</protein>
<feature type="compositionally biased region" description="Basic and acidic residues" evidence="9">
    <location>
        <begin position="230"/>
        <end position="240"/>
    </location>
</feature>
<dbReference type="GeneID" id="81365648"/>
<accession>A0A9X0BCY8</accession>
<sequence length="240" mass="27549">MQRSVVSRLARHGGMALSDLPPAYLAPSLHFSTMRNNVQSSNFSTTPVAAGRGGRDMNRTRGVSAIHRTGPRFKLSASKYPLPQPVSPEKMQTRPSTPEHGLWAFFPPSREALSVPEFDMDFGRPWAIQELREKSWDDLHKLWWVCVKERNRISTSNYERERLKPGYGDHEAQARDRAVLVTQKSIKHVLRERWYAWEEATRLYEHGVRPEGQGYGDMMEEEVPEQTSEVTKEEAKDTKA</sequence>
<comment type="subunit">
    <text evidence="6">Component of the mitochondrial large ribosomal subunit. Mature mitochondrial ribosomes consist of a small (37S) and a large (54S) subunit. The 37S subunit contains at least 33 different proteins and 1 molecule of RNA (15S). The 54S subunit contains at least 45 different proteins and 1 molecule of RNA (21S).</text>
</comment>
<dbReference type="Proteomes" id="UP001147747">
    <property type="component" value="Unassembled WGS sequence"/>
</dbReference>
<organism evidence="10 11">
    <name type="scientific">Penicillium cosmopolitanum</name>
    <dbReference type="NCBI Taxonomy" id="1131564"/>
    <lineage>
        <taxon>Eukaryota</taxon>
        <taxon>Fungi</taxon>
        <taxon>Dikarya</taxon>
        <taxon>Ascomycota</taxon>
        <taxon>Pezizomycotina</taxon>
        <taxon>Eurotiomycetes</taxon>
        <taxon>Eurotiomycetidae</taxon>
        <taxon>Eurotiales</taxon>
        <taxon>Aspergillaceae</taxon>
        <taxon>Penicillium</taxon>
    </lineage>
</organism>
<evidence type="ECO:0000256" key="5">
    <source>
        <dbReference type="ARBA" id="ARBA00023274"/>
    </source>
</evidence>
<dbReference type="InterPro" id="IPR038340">
    <property type="entry name" value="MRP-L47_sf"/>
</dbReference>
<evidence type="ECO:0000256" key="3">
    <source>
        <dbReference type="ARBA" id="ARBA00022980"/>
    </source>
</evidence>
<evidence type="ECO:0000256" key="9">
    <source>
        <dbReference type="SAM" id="MobiDB-lite"/>
    </source>
</evidence>
<comment type="caution">
    <text evidence="10">The sequence shown here is derived from an EMBL/GenBank/DDBJ whole genome shotgun (WGS) entry which is preliminary data.</text>
</comment>
<dbReference type="Pfam" id="PF06984">
    <property type="entry name" value="MRP-L47"/>
    <property type="match status" value="1"/>
</dbReference>
<dbReference type="OrthoDB" id="270763at2759"/>
<dbReference type="PANTHER" id="PTHR21183:SF18">
    <property type="entry name" value="LARGE RIBOSOMAL SUBUNIT PROTEIN UL29M"/>
    <property type="match status" value="1"/>
</dbReference>
<comment type="similarity">
    <text evidence="2">Belongs to the universal ribosomal protein uL29 family.</text>
</comment>
<reference evidence="10" key="2">
    <citation type="journal article" date="2023" name="IMA Fungus">
        <title>Comparative genomic study of the Penicillium genus elucidates a diverse pangenome and 15 lateral gene transfer events.</title>
        <authorList>
            <person name="Petersen C."/>
            <person name="Sorensen T."/>
            <person name="Nielsen M.R."/>
            <person name="Sondergaard T.E."/>
            <person name="Sorensen J.L."/>
            <person name="Fitzpatrick D.A."/>
            <person name="Frisvad J.C."/>
            <person name="Nielsen K.L."/>
        </authorList>
    </citation>
    <scope>NUCLEOTIDE SEQUENCE</scope>
    <source>
        <strain evidence="10">IBT 29677</strain>
    </source>
</reference>
<evidence type="ECO:0000256" key="6">
    <source>
        <dbReference type="ARBA" id="ARBA00026009"/>
    </source>
</evidence>
<feature type="region of interest" description="Disordered" evidence="9">
    <location>
        <begin position="208"/>
        <end position="240"/>
    </location>
</feature>
<evidence type="ECO:0000313" key="11">
    <source>
        <dbReference type="Proteomes" id="UP001147747"/>
    </source>
</evidence>
<dbReference type="RefSeq" id="XP_056492463.1">
    <property type="nucleotide sequence ID" value="XM_056626668.1"/>
</dbReference>
<evidence type="ECO:0000256" key="1">
    <source>
        <dbReference type="ARBA" id="ARBA00004173"/>
    </source>
</evidence>
<name>A0A9X0BCY8_9EURO</name>
<keyword evidence="3 10" id="KW-0689">Ribosomal protein</keyword>
<keyword evidence="11" id="KW-1185">Reference proteome</keyword>
<proteinExistence type="inferred from homology"/>
<dbReference type="GO" id="GO:0003735">
    <property type="term" value="F:structural constituent of ribosome"/>
    <property type="evidence" value="ECO:0007669"/>
    <property type="project" value="InterPro"/>
</dbReference>
<dbReference type="Gene3D" id="6.10.330.20">
    <property type="match status" value="1"/>
</dbReference>
<keyword evidence="5" id="KW-0687">Ribonucleoprotein</keyword>
<dbReference type="PANTHER" id="PTHR21183">
    <property type="entry name" value="RIBOSOMAL PROTEIN L47, MITOCHONDRIAL-RELATED"/>
    <property type="match status" value="1"/>
</dbReference>
<evidence type="ECO:0000256" key="4">
    <source>
        <dbReference type="ARBA" id="ARBA00023128"/>
    </source>
</evidence>
<dbReference type="GO" id="GO:0032543">
    <property type="term" value="P:mitochondrial translation"/>
    <property type="evidence" value="ECO:0007669"/>
    <property type="project" value="TreeGrafter"/>
</dbReference>
<evidence type="ECO:0000313" key="10">
    <source>
        <dbReference type="EMBL" id="KAJ5408148.1"/>
    </source>
</evidence>
<dbReference type="EMBL" id="JAPZBU010000004">
    <property type="protein sequence ID" value="KAJ5408148.1"/>
    <property type="molecule type" value="Genomic_DNA"/>
</dbReference>